<evidence type="ECO:0000313" key="3">
    <source>
        <dbReference type="Proteomes" id="UP001642464"/>
    </source>
</evidence>
<sequence length="279" mass="30488">MAREAFIRLMEDLPKFSSVVMTNAARELGIELSSVGPGLMRDYIEKRCPLGDNRHLTQQAYLWAFAWETGFRSNKIELMAIASRGLVYIDQTAMDFNKTKFELASHGPARICQKNRLPNTLSPFSRLANASWVGANVAFMKDLDFHESKMKATSGTTKGVGAQEDGPEEAAGGASGGVFNGVQKEVRQFGYEPRDGSCTASEHEAFPGIHRPGGQFPVPIRCTEVVTAIATAAMDGRRFSFSKSQKKATALPPPSSSYLRPEADHHDELAGPWTTQVSS</sequence>
<evidence type="ECO:0000313" key="2">
    <source>
        <dbReference type="EMBL" id="CAK9061972.1"/>
    </source>
</evidence>
<reference evidence="2 3" key="1">
    <citation type="submission" date="2024-02" db="EMBL/GenBank/DDBJ databases">
        <authorList>
            <person name="Chen Y."/>
            <person name="Shah S."/>
            <person name="Dougan E. K."/>
            <person name="Thang M."/>
            <person name="Chan C."/>
        </authorList>
    </citation>
    <scope>NUCLEOTIDE SEQUENCE [LARGE SCALE GENOMIC DNA]</scope>
</reference>
<organism evidence="2 3">
    <name type="scientific">Durusdinium trenchii</name>
    <dbReference type="NCBI Taxonomy" id="1381693"/>
    <lineage>
        <taxon>Eukaryota</taxon>
        <taxon>Sar</taxon>
        <taxon>Alveolata</taxon>
        <taxon>Dinophyceae</taxon>
        <taxon>Suessiales</taxon>
        <taxon>Symbiodiniaceae</taxon>
        <taxon>Durusdinium</taxon>
    </lineage>
</organism>
<protein>
    <submittedName>
        <fullName evidence="2">Vacuolar membrane protein</fullName>
    </submittedName>
</protein>
<keyword evidence="3" id="KW-1185">Reference proteome</keyword>
<dbReference type="Proteomes" id="UP001642464">
    <property type="component" value="Unassembled WGS sequence"/>
</dbReference>
<feature type="region of interest" description="Disordered" evidence="1">
    <location>
        <begin position="241"/>
        <end position="279"/>
    </location>
</feature>
<accession>A0ABP0NFS0</accession>
<proteinExistence type="predicted"/>
<gene>
    <name evidence="2" type="ORF">SCF082_LOCUS32370</name>
</gene>
<evidence type="ECO:0000256" key="1">
    <source>
        <dbReference type="SAM" id="MobiDB-lite"/>
    </source>
</evidence>
<name>A0ABP0NFS0_9DINO</name>
<feature type="region of interest" description="Disordered" evidence="1">
    <location>
        <begin position="152"/>
        <end position="178"/>
    </location>
</feature>
<feature type="compositionally biased region" description="Low complexity" evidence="1">
    <location>
        <begin position="161"/>
        <end position="172"/>
    </location>
</feature>
<dbReference type="EMBL" id="CAXAMM010028002">
    <property type="protein sequence ID" value="CAK9061972.1"/>
    <property type="molecule type" value="Genomic_DNA"/>
</dbReference>
<comment type="caution">
    <text evidence="2">The sequence shown here is derived from an EMBL/GenBank/DDBJ whole genome shotgun (WGS) entry which is preliminary data.</text>
</comment>